<proteinExistence type="predicted"/>
<dbReference type="OrthoDB" id="9808161at2"/>
<evidence type="ECO:0000256" key="3">
    <source>
        <dbReference type="ARBA" id="ARBA00023004"/>
    </source>
</evidence>
<feature type="domain" description="Cytochrome c" evidence="5">
    <location>
        <begin position="861"/>
        <end position="997"/>
    </location>
</feature>
<dbReference type="Gene3D" id="1.10.760.10">
    <property type="entry name" value="Cytochrome c-like domain"/>
    <property type="match status" value="1"/>
</dbReference>
<reference evidence="6 7" key="1">
    <citation type="submission" date="2018-11" db="EMBL/GenBank/DDBJ databases">
        <authorList>
            <person name="Zhou Z."/>
            <person name="Wang G."/>
        </authorList>
    </citation>
    <scope>NUCLEOTIDE SEQUENCE [LARGE SCALE GENOMIC DNA]</scope>
    <source>
        <strain evidence="6 7">KCTC42998</strain>
    </source>
</reference>
<dbReference type="PANTHER" id="PTHR33546:SF1">
    <property type="entry name" value="LARGE, MULTIFUNCTIONAL SECRETED PROTEIN"/>
    <property type="match status" value="1"/>
</dbReference>
<evidence type="ECO:0000256" key="2">
    <source>
        <dbReference type="ARBA" id="ARBA00022723"/>
    </source>
</evidence>
<dbReference type="InterPro" id="IPR016024">
    <property type="entry name" value="ARM-type_fold"/>
</dbReference>
<keyword evidence="2 4" id="KW-0479">Metal-binding</keyword>
<dbReference type="InterPro" id="IPR011989">
    <property type="entry name" value="ARM-like"/>
</dbReference>
<dbReference type="InterPro" id="IPR009056">
    <property type="entry name" value="Cyt_c-like_dom"/>
</dbReference>
<evidence type="ECO:0000256" key="4">
    <source>
        <dbReference type="PROSITE-ProRule" id="PRU00433"/>
    </source>
</evidence>
<dbReference type="Pfam" id="PF23500">
    <property type="entry name" value="DUF7133"/>
    <property type="match status" value="2"/>
</dbReference>
<dbReference type="AlphaFoldDB" id="A0A3P1CFA8"/>
<dbReference type="GO" id="GO:0046872">
    <property type="term" value="F:metal ion binding"/>
    <property type="evidence" value="ECO:0007669"/>
    <property type="project" value="UniProtKB-KW"/>
</dbReference>
<dbReference type="GO" id="GO:0020037">
    <property type="term" value="F:heme binding"/>
    <property type="evidence" value="ECO:0007669"/>
    <property type="project" value="InterPro"/>
</dbReference>
<keyword evidence="7" id="KW-1185">Reference proteome</keyword>
<accession>A0A3P1CFA8</accession>
<dbReference type="Proteomes" id="UP000274271">
    <property type="component" value="Unassembled WGS sequence"/>
</dbReference>
<dbReference type="SUPFAM" id="SSF50952">
    <property type="entry name" value="Soluble quinoprotein glucose dehydrogenase"/>
    <property type="match status" value="1"/>
</dbReference>
<evidence type="ECO:0000259" key="5">
    <source>
        <dbReference type="PROSITE" id="PS51007"/>
    </source>
</evidence>
<evidence type="ECO:0000313" key="7">
    <source>
        <dbReference type="Proteomes" id="UP000274271"/>
    </source>
</evidence>
<dbReference type="NCBIfam" id="TIGR02604">
    <property type="entry name" value="Piru_Ver_Nterm"/>
    <property type="match status" value="1"/>
</dbReference>
<dbReference type="GO" id="GO:0009055">
    <property type="term" value="F:electron transfer activity"/>
    <property type="evidence" value="ECO:0007669"/>
    <property type="project" value="InterPro"/>
</dbReference>
<keyword evidence="1 4" id="KW-0349">Heme</keyword>
<dbReference type="Gene3D" id="2.120.10.30">
    <property type="entry name" value="TolB, C-terminal domain"/>
    <property type="match status" value="1"/>
</dbReference>
<name>A0A3P1CFA8_9BACT</name>
<evidence type="ECO:0000256" key="1">
    <source>
        <dbReference type="ARBA" id="ARBA00022617"/>
    </source>
</evidence>
<dbReference type="SUPFAM" id="SSF48371">
    <property type="entry name" value="ARM repeat"/>
    <property type="match status" value="1"/>
</dbReference>
<dbReference type="InterPro" id="IPR011041">
    <property type="entry name" value="Quinoprot_gluc/sorb_DH_b-prop"/>
</dbReference>
<protein>
    <recommendedName>
        <fullName evidence="5">Cytochrome c domain-containing protein</fullName>
    </recommendedName>
</protein>
<sequence length="1003" mass="110236">MTPVTKPIMHKIPLLITLVLSLLGRTNVCRGQINPMSVSPAETDNSVAAELKSFQLANGYKIELFASEELGIADPCAMRWDEKGRLWVLTIPSYPQLEPGQKPVDKLTILEDRNGDGKADTSWVFADGLMMPLGFELGHGGVYLGEQTELVFLKDTDHDGKADTREVLLSGFGTHDSHQTINSFIWSPGGELFFSQGHSIYSRVETAWGIEKADRAAIWRYRPLRRQLDPFLDGSTASVNPWGMNFGEWGEMFHKANDPELFYTVPGLVKTAQRALLPPIGKLVIKGSIIEIIRTKHLPDDLKGDFVIAGYYNNKIERMRVTSDSSGYSARLLDPILSSGSRSFRPIDVKVGPDGALYVLDWYNPIIGHYQASMRHPDRDKTHGRIWRITATGRPLVQPPKLAGQPVSVLLDQLKSDEHWVRYQAKRLLAEKPLAEVKPALTDWIGKLAPQDANYEHCLMEVLGVFESHELVNEALLRQLAQGKESGARAYAAHVAGRWSDRLADPLALLEPLITDENARVRLEALVAVSSVHRPEAMVLAAQVLNQPMDKFLRYALNKTAYALQEAWEPALQTGKIAFKKPAHLAWLVSVIPPSWYSADQYRKVIATENLSPDVRRSLLLSLAKTGKAADIAFILNQPAAQTDAALLENLSKLDAQPVSPKAALSLKNSLLPSKTAEVNMAAIHLVRAWKIRSAATTIRSLATSYPIDQRVRAEGLKALVELNGRAALPLLQKLVGSAETPRVIRLAALKGISELDVTLAAGATVREMQRSGGSAEAMREAITPLIDQRSGIKALLAELAKTALPKPQARLALEALATKGINAPELSARLNALAEERTIVARKYSPEYVEKLAKAVGEQGDAKRGELIYRANPSCPACHALNGQGGTIGPNLSAIGRGLSSREIITEVLWPNQNIKEGYNRVQVETKKGEIIQGIKVFETADVIHIKTMASSKSRIIDKKELASQTESGSLMPTGLMDAYSEEDVRDLIRYLSELGSHEPVK</sequence>
<dbReference type="InterPro" id="IPR013428">
    <property type="entry name" value="Membrane-bound_put_N"/>
</dbReference>
<dbReference type="SUPFAM" id="SSF46626">
    <property type="entry name" value="Cytochrome c"/>
    <property type="match status" value="1"/>
</dbReference>
<dbReference type="PANTHER" id="PTHR33546">
    <property type="entry name" value="LARGE, MULTIFUNCTIONAL SECRETED PROTEIN-RELATED"/>
    <property type="match status" value="1"/>
</dbReference>
<dbReference type="PROSITE" id="PS51007">
    <property type="entry name" value="CYTC"/>
    <property type="match status" value="1"/>
</dbReference>
<dbReference type="InterPro" id="IPR036909">
    <property type="entry name" value="Cyt_c-like_dom_sf"/>
</dbReference>
<dbReference type="NCBIfam" id="TIGR02603">
    <property type="entry name" value="CxxCH_TIGR02603"/>
    <property type="match status" value="1"/>
</dbReference>
<dbReference type="EMBL" id="RQJP01000005">
    <property type="protein sequence ID" value="RRB11574.1"/>
    <property type="molecule type" value="Genomic_DNA"/>
</dbReference>
<gene>
    <name evidence="6" type="ORF">EHT87_24180</name>
</gene>
<evidence type="ECO:0000313" key="6">
    <source>
        <dbReference type="EMBL" id="RRB11574.1"/>
    </source>
</evidence>
<comment type="caution">
    <text evidence="6">The sequence shown here is derived from an EMBL/GenBank/DDBJ whole genome shotgun (WGS) entry which is preliminary data.</text>
</comment>
<dbReference type="Gene3D" id="1.25.10.10">
    <property type="entry name" value="Leucine-rich Repeat Variant"/>
    <property type="match status" value="1"/>
</dbReference>
<organism evidence="6 7">
    <name type="scientific">Larkinella knui</name>
    <dbReference type="NCBI Taxonomy" id="2025310"/>
    <lineage>
        <taxon>Bacteria</taxon>
        <taxon>Pseudomonadati</taxon>
        <taxon>Bacteroidota</taxon>
        <taxon>Cytophagia</taxon>
        <taxon>Cytophagales</taxon>
        <taxon>Spirosomataceae</taxon>
        <taxon>Larkinella</taxon>
    </lineage>
</organism>
<keyword evidence="3 4" id="KW-0408">Iron</keyword>
<dbReference type="InterPro" id="IPR013427">
    <property type="entry name" value="Haem-bd_dom_put"/>
</dbReference>
<dbReference type="InterPro" id="IPR011042">
    <property type="entry name" value="6-blade_b-propeller_TolB-like"/>
</dbReference>
<dbReference type="InterPro" id="IPR055557">
    <property type="entry name" value="DUF7133"/>
</dbReference>
<dbReference type="RefSeq" id="WP_124909242.1">
    <property type="nucleotide sequence ID" value="NZ_RQJP01000005.1"/>
</dbReference>